<dbReference type="SUPFAM" id="SSF52151">
    <property type="entry name" value="FabD/lysophospholipase-like"/>
    <property type="match status" value="1"/>
</dbReference>
<protein>
    <recommendedName>
        <fullName evidence="6">PNPLA domain-containing protein</fullName>
    </recommendedName>
</protein>
<dbReference type="AlphaFoldDB" id="A0A8H3FP87"/>
<evidence type="ECO:0000313" key="7">
    <source>
        <dbReference type="EMBL" id="CAF9928216.1"/>
    </source>
</evidence>
<reference evidence="7" key="1">
    <citation type="submission" date="2021-03" db="EMBL/GenBank/DDBJ databases">
        <authorList>
            <person name="Tagirdzhanova G."/>
        </authorList>
    </citation>
    <scope>NUCLEOTIDE SEQUENCE</scope>
</reference>
<keyword evidence="8" id="KW-1185">Reference proteome</keyword>
<feature type="short sequence motif" description="GXSXG" evidence="4">
    <location>
        <begin position="49"/>
        <end position="53"/>
    </location>
</feature>
<dbReference type="GO" id="GO:0019369">
    <property type="term" value="P:arachidonate metabolic process"/>
    <property type="evidence" value="ECO:0007669"/>
    <property type="project" value="TreeGrafter"/>
</dbReference>
<dbReference type="Gene3D" id="3.40.1090.10">
    <property type="entry name" value="Cytosolic phospholipase A2 catalytic domain"/>
    <property type="match status" value="1"/>
</dbReference>
<dbReference type="GO" id="GO:0016020">
    <property type="term" value="C:membrane"/>
    <property type="evidence" value="ECO:0007669"/>
    <property type="project" value="TreeGrafter"/>
</dbReference>
<feature type="compositionally biased region" description="Low complexity" evidence="5">
    <location>
        <begin position="342"/>
        <end position="353"/>
    </location>
</feature>
<keyword evidence="1 4" id="KW-0378">Hydrolase</keyword>
<organism evidence="7 8">
    <name type="scientific">Alectoria fallacina</name>
    <dbReference type="NCBI Taxonomy" id="1903189"/>
    <lineage>
        <taxon>Eukaryota</taxon>
        <taxon>Fungi</taxon>
        <taxon>Dikarya</taxon>
        <taxon>Ascomycota</taxon>
        <taxon>Pezizomycotina</taxon>
        <taxon>Lecanoromycetes</taxon>
        <taxon>OSLEUM clade</taxon>
        <taxon>Lecanoromycetidae</taxon>
        <taxon>Lecanorales</taxon>
        <taxon>Lecanorineae</taxon>
        <taxon>Parmeliaceae</taxon>
        <taxon>Alectoria</taxon>
    </lineage>
</organism>
<sequence>MPGKNLRLLSLDGGGVRGLSLLYILKLLMEKINPEAPPKPCNFFDMIGGTSTGGLIAIMLGRLKMSVDECIAAYGEMSEEVFLKQQHRLNSKGDVQGRFDTAALEKAVRKCIRDANLPKDALLRDQDAIQCKTFVVATSSETAQNTQFTSYVSRDGDSDLLKTTQIWQAARATSAASSFFEPIKIGPNKEEFVDGAVGANNPVEVLWDEARELWPQDRLEDNIRCIVSIGTGEPTLSAYGKKFWEIAKTLKEIATETERTANTFQNRHFDLVQANRYYRFNVKHGLENVGLEEWAQRDKIVAVTRHYLRTGVQRDFHNFKAVNTEPSPTAPQNPQLQIPPTAAQRSSSESPARSAFSVLDASPRYINRGHDSNWRRLTEAALAVYETIYDSSKDPDGTVSLSSFQMQFHSTALRDSIVPTFWALLAPTHAPLTRNLTLALTYMIHMRWSTAWTPPPLSERRRAILERYGNWIECACGCGCKWTFGNDVGLRRYVNARRECAAWDWLRAGEVGRKVRRKGGRFYEDNRVLWKQTRDS</sequence>
<dbReference type="GO" id="GO:0016042">
    <property type="term" value="P:lipid catabolic process"/>
    <property type="evidence" value="ECO:0007669"/>
    <property type="project" value="UniProtKB-UniRule"/>
</dbReference>
<comment type="caution">
    <text evidence="7">The sequence shown here is derived from an EMBL/GenBank/DDBJ whole genome shotgun (WGS) entry which is preliminary data.</text>
</comment>
<feature type="short sequence motif" description="GXGXXG" evidence="4">
    <location>
        <begin position="13"/>
        <end position="18"/>
    </location>
</feature>
<evidence type="ECO:0000256" key="4">
    <source>
        <dbReference type="PROSITE-ProRule" id="PRU01161"/>
    </source>
</evidence>
<dbReference type="InterPro" id="IPR016035">
    <property type="entry name" value="Acyl_Trfase/lysoPLipase"/>
</dbReference>
<feature type="active site" description="Nucleophile" evidence="4">
    <location>
        <position position="51"/>
    </location>
</feature>
<dbReference type="PANTHER" id="PTHR24185:SF1">
    <property type="entry name" value="CALCIUM-INDEPENDENT PHOSPHOLIPASE A2-GAMMA"/>
    <property type="match status" value="1"/>
</dbReference>
<keyword evidence="3 4" id="KW-0443">Lipid metabolism</keyword>
<evidence type="ECO:0000256" key="5">
    <source>
        <dbReference type="SAM" id="MobiDB-lite"/>
    </source>
</evidence>
<evidence type="ECO:0000256" key="2">
    <source>
        <dbReference type="ARBA" id="ARBA00022963"/>
    </source>
</evidence>
<dbReference type="PROSITE" id="PS51635">
    <property type="entry name" value="PNPLA"/>
    <property type="match status" value="1"/>
</dbReference>
<keyword evidence="2 4" id="KW-0442">Lipid degradation</keyword>
<dbReference type="GO" id="GO:0047499">
    <property type="term" value="F:calcium-independent phospholipase A2 activity"/>
    <property type="evidence" value="ECO:0007669"/>
    <property type="project" value="TreeGrafter"/>
</dbReference>
<feature type="domain" description="PNPLA" evidence="6">
    <location>
        <begin position="9"/>
        <end position="207"/>
    </location>
</feature>
<dbReference type="InterPro" id="IPR002641">
    <property type="entry name" value="PNPLA_dom"/>
</dbReference>
<evidence type="ECO:0000256" key="1">
    <source>
        <dbReference type="ARBA" id="ARBA00022801"/>
    </source>
</evidence>
<dbReference type="EMBL" id="CAJPDR010000246">
    <property type="protein sequence ID" value="CAF9928216.1"/>
    <property type="molecule type" value="Genomic_DNA"/>
</dbReference>
<dbReference type="GO" id="GO:0046486">
    <property type="term" value="P:glycerolipid metabolic process"/>
    <property type="evidence" value="ECO:0007669"/>
    <property type="project" value="UniProtKB-ARBA"/>
</dbReference>
<dbReference type="OrthoDB" id="1658288at2759"/>
<evidence type="ECO:0000259" key="6">
    <source>
        <dbReference type="PROSITE" id="PS51635"/>
    </source>
</evidence>
<feature type="active site" description="Proton acceptor" evidence="4">
    <location>
        <position position="194"/>
    </location>
</feature>
<evidence type="ECO:0000313" key="8">
    <source>
        <dbReference type="Proteomes" id="UP000664203"/>
    </source>
</evidence>
<feature type="region of interest" description="Disordered" evidence="5">
    <location>
        <begin position="322"/>
        <end position="353"/>
    </location>
</feature>
<proteinExistence type="predicted"/>
<gene>
    <name evidence="7" type="ORF">ALECFALPRED_003981</name>
</gene>
<name>A0A8H3FP87_9LECA</name>
<evidence type="ECO:0000256" key="3">
    <source>
        <dbReference type="ARBA" id="ARBA00023098"/>
    </source>
</evidence>
<dbReference type="Proteomes" id="UP000664203">
    <property type="component" value="Unassembled WGS sequence"/>
</dbReference>
<accession>A0A8H3FP87</accession>
<dbReference type="CDD" id="cd07216">
    <property type="entry name" value="Pat17_PNPLA8_PNPLA9_like3"/>
    <property type="match status" value="1"/>
</dbReference>
<dbReference type="PANTHER" id="PTHR24185">
    <property type="entry name" value="CALCIUM-INDEPENDENT PHOSPHOLIPASE A2-GAMMA"/>
    <property type="match status" value="1"/>
</dbReference>
<feature type="compositionally biased region" description="Polar residues" evidence="5">
    <location>
        <begin position="324"/>
        <end position="338"/>
    </location>
</feature>
<feature type="short sequence motif" description="DGA/G" evidence="4">
    <location>
        <begin position="194"/>
        <end position="196"/>
    </location>
</feature>
<dbReference type="Pfam" id="PF01734">
    <property type="entry name" value="Patatin"/>
    <property type="match status" value="1"/>
</dbReference>